<sequence>MGYPSAWDSQFGGGLWWRADKQTKNACVNGPAAIAVYQATGNASYRTAGGLAVNWGRNNLTGQHIAGILNDEYDANGGSGDTAGFKSVFVRWASRYKSWLVTNANTAWSYRNSSGVMWGQWWRRTRTVPSRPGRRAPASRSPSSRSDHGRSTVSLKGPPWAAACVTASFASSRAKAVTSNSSSRRSPERMRLAMRRTASGGHIHCPWRVMQLRMIHG</sequence>
<protein>
    <submittedName>
        <fullName evidence="2">Uncharacterized protein</fullName>
    </submittedName>
</protein>
<dbReference type="GO" id="GO:0005975">
    <property type="term" value="P:carbohydrate metabolic process"/>
    <property type="evidence" value="ECO:0007669"/>
    <property type="project" value="InterPro"/>
</dbReference>
<dbReference type="Gene3D" id="1.50.10.20">
    <property type="match status" value="1"/>
</dbReference>
<evidence type="ECO:0000313" key="3">
    <source>
        <dbReference type="Proteomes" id="UP000011682"/>
    </source>
</evidence>
<reference evidence="2" key="1">
    <citation type="submission" date="2013-05" db="EMBL/GenBank/DDBJ databases">
        <title>Genome assembly of Cystobacter fuscus DSM 2262.</title>
        <authorList>
            <person name="Sharma G."/>
            <person name="Khatri I."/>
            <person name="Kaur C."/>
            <person name="Mayilraj S."/>
            <person name="Subramanian S."/>
        </authorList>
    </citation>
    <scope>NUCLEOTIDE SEQUENCE [LARGE SCALE GENOMIC DNA]</scope>
    <source>
        <strain evidence="2">DSM 2262</strain>
    </source>
</reference>
<dbReference type="EMBL" id="ANAH02000004">
    <property type="protein sequence ID" value="EPX63947.1"/>
    <property type="molecule type" value="Genomic_DNA"/>
</dbReference>
<dbReference type="SUPFAM" id="SSF48208">
    <property type="entry name" value="Six-hairpin glycosidases"/>
    <property type="match status" value="1"/>
</dbReference>
<accession>S9PN94</accession>
<gene>
    <name evidence="2" type="ORF">D187_005080</name>
</gene>
<dbReference type="AlphaFoldDB" id="S9PN94"/>
<feature type="compositionally biased region" description="Low complexity" evidence="1">
    <location>
        <begin position="129"/>
        <end position="144"/>
    </location>
</feature>
<dbReference type="Proteomes" id="UP000011682">
    <property type="component" value="Unassembled WGS sequence"/>
</dbReference>
<comment type="caution">
    <text evidence="2">The sequence shown here is derived from an EMBL/GenBank/DDBJ whole genome shotgun (WGS) entry which is preliminary data.</text>
</comment>
<name>S9PN94_CYSF2</name>
<evidence type="ECO:0000313" key="2">
    <source>
        <dbReference type="EMBL" id="EPX63947.1"/>
    </source>
</evidence>
<organism evidence="2 3">
    <name type="scientific">Cystobacter fuscus (strain ATCC 25194 / DSM 2262 / NBRC 100088 / M29)</name>
    <dbReference type="NCBI Taxonomy" id="1242864"/>
    <lineage>
        <taxon>Bacteria</taxon>
        <taxon>Pseudomonadati</taxon>
        <taxon>Myxococcota</taxon>
        <taxon>Myxococcia</taxon>
        <taxon>Myxococcales</taxon>
        <taxon>Cystobacterineae</taxon>
        <taxon>Archangiaceae</taxon>
        <taxon>Cystobacter</taxon>
    </lineage>
</organism>
<dbReference type="eggNOG" id="COG4833">
    <property type="taxonomic scope" value="Bacteria"/>
</dbReference>
<feature type="region of interest" description="Disordered" evidence="1">
    <location>
        <begin position="128"/>
        <end position="155"/>
    </location>
</feature>
<dbReference type="InterPro" id="IPR008928">
    <property type="entry name" value="6-hairpin_glycosidase_sf"/>
</dbReference>
<evidence type="ECO:0000256" key="1">
    <source>
        <dbReference type="SAM" id="MobiDB-lite"/>
    </source>
</evidence>
<dbReference type="RefSeq" id="WP_020917796.1">
    <property type="nucleotide sequence ID" value="NZ_ANAH02000004.1"/>
</dbReference>
<keyword evidence="3" id="KW-1185">Reference proteome</keyword>
<proteinExistence type="predicted"/>